<dbReference type="AlphaFoldDB" id="A0A8J2Z618"/>
<dbReference type="Pfam" id="PF00497">
    <property type="entry name" value="SBP_bac_3"/>
    <property type="match status" value="1"/>
</dbReference>
<feature type="domain" description="Solute-binding protein family 3/N-terminal" evidence="1">
    <location>
        <begin position="19"/>
        <end position="159"/>
    </location>
</feature>
<dbReference type="EMBL" id="BMJS01000027">
    <property type="protein sequence ID" value="GGG03386.1"/>
    <property type="molecule type" value="Genomic_DNA"/>
</dbReference>
<dbReference type="Proteomes" id="UP000636949">
    <property type="component" value="Unassembled WGS sequence"/>
</dbReference>
<gene>
    <name evidence="2" type="ORF">GCM10010995_21020</name>
</gene>
<evidence type="ECO:0000313" key="3">
    <source>
        <dbReference type="Proteomes" id="UP000636949"/>
    </source>
</evidence>
<organism evidence="2 3">
    <name type="scientific">Cysteiniphilum litorale</name>
    <dbReference type="NCBI Taxonomy" id="2056700"/>
    <lineage>
        <taxon>Bacteria</taxon>
        <taxon>Pseudomonadati</taxon>
        <taxon>Pseudomonadota</taxon>
        <taxon>Gammaproteobacteria</taxon>
        <taxon>Thiotrichales</taxon>
        <taxon>Fastidiosibacteraceae</taxon>
        <taxon>Cysteiniphilum</taxon>
    </lineage>
</organism>
<evidence type="ECO:0000313" key="2">
    <source>
        <dbReference type="EMBL" id="GGG03386.1"/>
    </source>
</evidence>
<evidence type="ECO:0000259" key="1">
    <source>
        <dbReference type="Pfam" id="PF00497"/>
    </source>
</evidence>
<keyword evidence="3" id="KW-1185">Reference proteome</keyword>
<reference evidence="2" key="2">
    <citation type="submission" date="2020-09" db="EMBL/GenBank/DDBJ databases">
        <authorList>
            <person name="Sun Q."/>
            <person name="Zhou Y."/>
        </authorList>
    </citation>
    <scope>NUCLEOTIDE SEQUENCE</scope>
    <source>
        <strain evidence="2">CGMCC 1.15758</strain>
    </source>
</reference>
<reference evidence="2" key="1">
    <citation type="journal article" date="2014" name="Int. J. Syst. Evol. Microbiol.">
        <title>Complete genome sequence of Corynebacterium casei LMG S-19264T (=DSM 44701T), isolated from a smear-ripened cheese.</title>
        <authorList>
            <consortium name="US DOE Joint Genome Institute (JGI-PGF)"/>
            <person name="Walter F."/>
            <person name="Albersmeier A."/>
            <person name="Kalinowski J."/>
            <person name="Ruckert C."/>
        </authorList>
    </citation>
    <scope>NUCLEOTIDE SEQUENCE</scope>
    <source>
        <strain evidence="2">CGMCC 1.15758</strain>
    </source>
</reference>
<dbReference type="InterPro" id="IPR001638">
    <property type="entry name" value="Solute-binding_3/MltF_N"/>
</dbReference>
<name>A0A8J2Z618_9GAMM</name>
<protein>
    <recommendedName>
        <fullName evidence="1">Solute-binding protein family 3/N-terminal domain-containing protein</fullName>
    </recommendedName>
</protein>
<dbReference type="Gene3D" id="3.40.190.10">
    <property type="entry name" value="Periplasmic binding protein-like II"/>
    <property type="match status" value="2"/>
</dbReference>
<comment type="caution">
    <text evidence="2">The sequence shown here is derived from an EMBL/GenBank/DDBJ whole genome shotgun (WGS) entry which is preliminary data.</text>
</comment>
<dbReference type="SUPFAM" id="SSF53850">
    <property type="entry name" value="Periplasmic binding protein-like II"/>
    <property type="match status" value="1"/>
</dbReference>
<proteinExistence type="predicted"/>
<sequence length="239" mass="27557">MPALSRAQESHSTLKFCAEPWPPYDYKHNNTVLGSDVTLNKQVLKKLNVTTQVYIMPWKQCWQLVKQGKMDGALMVSKKKAREPYVYYPETATAHLKYTWVTNQNHQKQYFDLCPNLSTLNITIGLVKDNSYSSELLSCLAKSYNAKHIQTYNTLEQALRMLIMNKVQLIPAIPEVVEHLDKDIKLEGIVIHPTPIFSKTYYTVFSKKSKFSNDKYQNIEGLTKDFAKMLSLVNKKQTV</sequence>
<accession>A0A8J2Z618</accession>